<dbReference type="Proteomes" id="UP000595483">
    <property type="component" value="Segment"/>
</dbReference>
<accession>A0A7S5QYB8</accession>
<protein>
    <submittedName>
        <fullName evidence="1">Uncharacterized protein</fullName>
    </submittedName>
</protein>
<dbReference type="EMBL" id="MN917146">
    <property type="protein sequence ID" value="QIG59174.1"/>
    <property type="molecule type" value="Genomic_DNA"/>
</dbReference>
<evidence type="ECO:0000313" key="2">
    <source>
        <dbReference type="Proteomes" id="UP000595483"/>
    </source>
</evidence>
<organism evidence="1 2">
    <name type="scientific">Bacteroides phage crAss002</name>
    <dbReference type="NCBI Taxonomy" id="2709317"/>
    <lineage>
        <taxon>Viruses</taxon>
        <taxon>Duplodnaviria</taxon>
        <taxon>Heunggongvirae</taxon>
        <taxon>Uroviricota</taxon>
        <taxon>Caudoviricetes</taxon>
        <taxon>Crassvirales</taxon>
        <taxon>Intestiviridae</taxon>
        <taxon>Churivirinae</taxon>
        <taxon>Jahgtovirus</taxon>
        <taxon>Jahgtovirus secundus</taxon>
    </lineage>
</organism>
<sequence>MDIEKICINNLGKEIDYGSLKGMVVGYNIVLECLILSLVEDCGWNDFVSSDIILLHSPLNRSHVLTSIKWYKGQLVL</sequence>
<evidence type="ECO:0000313" key="1">
    <source>
        <dbReference type="EMBL" id="QIG59174.1"/>
    </source>
</evidence>
<reference evidence="1 2" key="1">
    <citation type="submission" date="2020-01" db="EMBL/GenBank/DDBJ databases">
        <title>PhicrAss002; a novel member of the crAss-like phage family isolated from the human gut following selective antibiotic enrichment.</title>
        <authorList>
            <person name="Guerin E."/>
            <person name="Shkoporov A.N."/>
            <person name="Stockdale S.R."/>
            <person name="Khokhlova E.V."/>
            <person name="Clooney A.G."/>
            <person name="Daly K.M."/>
            <person name="Draper L.A."/>
            <person name="Ross P.R."/>
            <person name="Hill C."/>
        </authorList>
    </citation>
    <scope>NUCLEOTIDE SEQUENCE [LARGE SCALE GENOMIC DNA]</scope>
</reference>
<proteinExistence type="predicted"/>
<gene>
    <name evidence="1" type="ORF">crAss002_64</name>
</gene>
<name>A0A7S5QYB8_9CAUD</name>
<keyword evidence="2" id="KW-1185">Reference proteome</keyword>